<protein>
    <recommendedName>
        <fullName evidence="3">Lipoprotein</fullName>
    </recommendedName>
</protein>
<keyword evidence="2" id="KW-1185">Reference proteome</keyword>
<sequence>MKRWISWLTVLGIILSLAGCGQNIKTTSNEKLPKNEVAFTWWSDRFKSFGEYNYTGINEKQAMEDLKNRFQVELLPSFEIGRDIIKSGFLIDGASQEPEEFSFVASKSELGFTSQVKFKNKENQYTSYGTVTAKYQYLENLNKVKLSSQRIEIYNSTANGNYNGNDLADTLKQLGSLLQLDDLDKLLMDFNKETADQGNIKGKDIVIYEDFHEGQKKRSFGKSMGVTYNEFGVLEKIYAITIDYRI</sequence>
<organism evidence="1 2">
    <name type="scientific">Enterococcus quebecensis</name>
    <dbReference type="NCBI Taxonomy" id="903983"/>
    <lineage>
        <taxon>Bacteria</taxon>
        <taxon>Bacillati</taxon>
        <taxon>Bacillota</taxon>
        <taxon>Bacilli</taxon>
        <taxon>Lactobacillales</taxon>
        <taxon>Enterococcaceae</taxon>
        <taxon>Enterococcus</taxon>
    </lineage>
</organism>
<dbReference type="Proteomes" id="UP000094764">
    <property type="component" value="Unassembled WGS sequence"/>
</dbReference>
<dbReference type="STRING" id="903983.BCR23_08560"/>
<evidence type="ECO:0000313" key="2">
    <source>
        <dbReference type="Proteomes" id="UP000094764"/>
    </source>
</evidence>
<evidence type="ECO:0008006" key="3">
    <source>
        <dbReference type="Google" id="ProtNLM"/>
    </source>
</evidence>
<comment type="caution">
    <text evidence="1">The sequence shown here is derived from an EMBL/GenBank/DDBJ whole genome shotgun (WGS) entry which is preliminary data.</text>
</comment>
<dbReference type="OrthoDB" id="2182063at2"/>
<dbReference type="AlphaFoldDB" id="A0A1E5GTA8"/>
<accession>A0A1E5GTA8</accession>
<reference evidence="2" key="1">
    <citation type="submission" date="2016-09" db="EMBL/GenBank/DDBJ databases">
        <authorList>
            <person name="Gulvik C.A."/>
        </authorList>
    </citation>
    <scope>NUCLEOTIDE SEQUENCE [LARGE SCALE GENOMIC DNA]</scope>
    <source>
        <strain evidence="2">LMG 26306</strain>
    </source>
</reference>
<name>A0A1E5GTA8_9ENTE</name>
<dbReference type="EMBL" id="MIKB01000015">
    <property type="protein sequence ID" value="OEG15510.1"/>
    <property type="molecule type" value="Genomic_DNA"/>
</dbReference>
<dbReference type="RefSeq" id="WP_069635394.1">
    <property type="nucleotide sequence ID" value="NZ_JXKZ01000010.1"/>
</dbReference>
<proteinExistence type="predicted"/>
<gene>
    <name evidence="1" type="ORF">BCR23_08560</name>
</gene>
<evidence type="ECO:0000313" key="1">
    <source>
        <dbReference type="EMBL" id="OEG15510.1"/>
    </source>
</evidence>
<dbReference type="PROSITE" id="PS51257">
    <property type="entry name" value="PROKAR_LIPOPROTEIN"/>
    <property type="match status" value="1"/>
</dbReference>